<organism evidence="8 9">
    <name type="scientific">Musa balbisiana</name>
    <name type="common">Banana</name>
    <dbReference type="NCBI Taxonomy" id="52838"/>
    <lineage>
        <taxon>Eukaryota</taxon>
        <taxon>Viridiplantae</taxon>
        <taxon>Streptophyta</taxon>
        <taxon>Embryophyta</taxon>
        <taxon>Tracheophyta</taxon>
        <taxon>Spermatophyta</taxon>
        <taxon>Magnoliopsida</taxon>
        <taxon>Liliopsida</taxon>
        <taxon>Zingiberales</taxon>
        <taxon>Musaceae</taxon>
        <taxon>Musa</taxon>
    </lineage>
</organism>
<dbReference type="GO" id="GO:0080043">
    <property type="term" value="F:quercetin 3-O-glucosyltransferase activity"/>
    <property type="evidence" value="ECO:0007669"/>
    <property type="project" value="TreeGrafter"/>
</dbReference>
<proteinExistence type="inferred from homology"/>
<evidence type="ECO:0000256" key="2">
    <source>
        <dbReference type="ARBA" id="ARBA00022676"/>
    </source>
</evidence>
<gene>
    <name evidence="8" type="ORF">C4D60_Mb05t12330</name>
</gene>
<comment type="caution">
    <text evidence="8">The sequence shown here is derived from an EMBL/GenBank/DDBJ whole genome shotgun (WGS) entry which is preliminary data.</text>
</comment>
<reference evidence="8 9" key="1">
    <citation type="journal article" date="2019" name="Nat. Plants">
        <title>Genome sequencing of Musa balbisiana reveals subgenome evolution and function divergence in polyploid bananas.</title>
        <authorList>
            <person name="Yao X."/>
        </authorList>
    </citation>
    <scope>NUCLEOTIDE SEQUENCE [LARGE SCALE GENOMIC DNA]</scope>
    <source>
        <strain evidence="9">cv. DH-PKW</strain>
        <tissue evidence="8">Leaves</tissue>
    </source>
</reference>
<dbReference type="InterPro" id="IPR035595">
    <property type="entry name" value="UDP_glycos_trans_CS"/>
</dbReference>
<dbReference type="CDD" id="cd03784">
    <property type="entry name" value="GT1_Gtf-like"/>
    <property type="match status" value="1"/>
</dbReference>
<keyword evidence="9" id="KW-1185">Reference proteome</keyword>
<evidence type="ECO:0000256" key="6">
    <source>
        <dbReference type="SAM" id="MobiDB-lite"/>
    </source>
</evidence>
<sequence length="479" mass="53840">MNAPHAVLIPYPTAGHLNPMLELAKLLRSRGFFITFVNTEFSHQQLLKTVGSDVMSATNNLRFETIADGVSQSDSESPDHVFRVWFLIQKNSPAPLRDLILKLHSSSDLPPLTCIVTNFLMNFTRGVAEQLGVPELVFWTTSACGLMASLQLGELIRRGFVPLRDEGCLTNGYLDTTVDWIPGMREMRLRDLSSFIRTTNHDDILVKMEMEEVDYASKAWGVILNTFDDMEREVLGALRGFFPRIYTLGALGELVDQIGGGLKASTRLSVWREDRSCMEWLDSQSEASVIYVSFGSLTVLTAHQLAEFAWGLAGSDHPFLWIIRPDMVDGGVRTALPEEFIAATKGRSFFASWCHQGQVLAHRSVGGFLTHGGWNSMMESVLSGVPLICWPTFADQYTNCRYACVHWGFGSEVDQEVTRGQVRDRVRELMEGEKGKEMRERSKKWKEMAKQATRRGGSSHMNLDRLAEDLSIKEMQSEP</sequence>
<evidence type="ECO:0000256" key="1">
    <source>
        <dbReference type="ARBA" id="ARBA00009995"/>
    </source>
</evidence>
<evidence type="ECO:0000256" key="3">
    <source>
        <dbReference type="ARBA" id="ARBA00022679"/>
    </source>
</evidence>
<dbReference type="InterPro" id="IPR002213">
    <property type="entry name" value="UDP_glucos_trans"/>
</dbReference>
<feature type="compositionally biased region" description="Basic and acidic residues" evidence="6">
    <location>
        <begin position="462"/>
        <end position="479"/>
    </location>
</feature>
<dbReference type="FunFam" id="3.40.50.2000:FF:000027">
    <property type="entry name" value="Glycosyltransferase"/>
    <property type="match status" value="1"/>
</dbReference>
<dbReference type="PANTHER" id="PTHR11926:SF1498">
    <property type="entry name" value="GLYCOSYLTRANSFERASE"/>
    <property type="match status" value="1"/>
</dbReference>
<comment type="similarity">
    <text evidence="1 4">Belongs to the UDP-glycosyltransferase family.</text>
</comment>
<feature type="compositionally biased region" description="Basic and acidic residues" evidence="6">
    <location>
        <begin position="432"/>
        <end position="449"/>
    </location>
</feature>
<feature type="region of interest" description="Disordered" evidence="6">
    <location>
        <begin position="432"/>
        <end position="479"/>
    </location>
</feature>
<evidence type="ECO:0000256" key="4">
    <source>
        <dbReference type="RuleBase" id="RU003718"/>
    </source>
</evidence>
<dbReference type="SUPFAM" id="SSF53756">
    <property type="entry name" value="UDP-Glycosyltransferase/glycogen phosphorylase"/>
    <property type="match status" value="1"/>
</dbReference>
<evidence type="ECO:0000259" key="7">
    <source>
        <dbReference type="Pfam" id="PF26168"/>
    </source>
</evidence>
<evidence type="ECO:0000256" key="5">
    <source>
        <dbReference type="RuleBase" id="RU362057"/>
    </source>
</evidence>
<evidence type="ECO:0000313" key="8">
    <source>
        <dbReference type="EMBL" id="THU66264.1"/>
    </source>
</evidence>
<protein>
    <recommendedName>
        <fullName evidence="5">Glycosyltransferase</fullName>
        <ecNumber evidence="5">2.4.1.-</ecNumber>
    </recommendedName>
</protein>
<dbReference type="GO" id="GO:0080044">
    <property type="term" value="F:quercetin 7-O-glucosyltransferase activity"/>
    <property type="evidence" value="ECO:0007669"/>
    <property type="project" value="TreeGrafter"/>
</dbReference>
<keyword evidence="2 4" id="KW-0328">Glycosyltransferase</keyword>
<dbReference type="STRING" id="52838.A0A4S8JVK2"/>
<dbReference type="Pfam" id="PF00201">
    <property type="entry name" value="UDPGT"/>
    <property type="match status" value="1"/>
</dbReference>
<dbReference type="EC" id="2.4.1.-" evidence="5"/>
<name>A0A4S8JVK2_MUSBA</name>
<dbReference type="PANTHER" id="PTHR11926">
    <property type="entry name" value="GLUCOSYL/GLUCURONOSYL TRANSFERASES"/>
    <property type="match status" value="1"/>
</dbReference>
<dbReference type="PROSITE" id="PS00375">
    <property type="entry name" value="UDPGT"/>
    <property type="match status" value="1"/>
</dbReference>
<keyword evidence="3 4" id="KW-0808">Transferase</keyword>
<feature type="domain" description="Glycosyltransferase N-terminal" evidence="7">
    <location>
        <begin position="7"/>
        <end position="106"/>
    </location>
</feature>
<evidence type="ECO:0000313" key="9">
    <source>
        <dbReference type="Proteomes" id="UP000317650"/>
    </source>
</evidence>
<dbReference type="FunFam" id="3.40.50.2000:FF:000065">
    <property type="entry name" value="Glycosyltransferase"/>
    <property type="match status" value="1"/>
</dbReference>
<dbReference type="EMBL" id="PYDT01000003">
    <property type="protein sequence ID" value="THU66264.1"/>
    <property type="molecule type" value="Genomic_DNA"/>
</dbReference>
<dbReference type="InterPro" id="IPR058980">
    <property type="entry name" value="Glyco_transf_N"/>
</dbReference>
<dbReference type="Pfam" id="PF26168">
    <property type="entry name" value="Glyco_transf_N"/>
    <property type="match status" value="1"/>
</dbReference>
<accession>A0A4S8JVK2</accession>
<dbReference type="Proteomes" id="UP000317650">
    <property type="component" value="Chromosome 5"/>
</dbReference>
<dbReference type="AlphaFoldDB" id="A0A4S8JVK2"/>
<dbReference type="Gene3D" id="3.40.50.2000">
    <property type="entry name" value="Glycogen Phosphorylase B"/>
    <property type="match status" value="2"/>
</dbReference>